<evidence type="ECO:0000256" key="1">
    <source>
        <dbReference type="SAM" id="MobiDB-lite"/>
    </source>
</evidence>
<proteinExistence type="predicted"/>
<reference evidence="2 3" key="1">
    <citation type="journal article" date="2011" name="PLoS Genet.">
        <title>Comparative genomic analysis of human fungal pathogens causing paracoccidioidomycosis.</title>
        <authorList>
            <person name="Desjardins C.A."/>
            <person name="Champion M.D."/>
            <person name="Holder J.W."/>
            <person name="Muszewska A."/>
            <person name="Goldberg J."/>
            <person name="Bailao A.M."/>
            <person name="Brigido M.M."/>
            <person name="Ferreira M.E."/>
            <person name="Garcia A.M."/>
            <person name="Grynberg M."/>
            <person name="Gujja S."/>
            <person name="Heiman D.I."/>
            <person name="Henn M.R."/>
            <person name="Kodira C.D."/>
            <person name="Leon-Narvaez H."/>
            <person name="Longo L.V."/>
            <person name="Ma L.J."/>
            <person name="Malavazi I."/>
            <person name="Matsuo A.L."/>
            <person name="Morais F.V."/>
            <person name="Pereira M."/>
            <person name="Rodriguez-Brito S."/>
            <person name="Sakthikumar S."/>
            <person name="Salem-Izacc S.M."/>
            <person name="Sykes S.M."/>
            <person name="Teixeira M.M."/>
            <person name="Vallejo M.C."/>
            <person name="Walter M.E."/>
            <person name="Yandava C."/>
            <person name="Young S."/>
            <person name="Zeng Q."/>
            <person name="Zucker J."/>
            <person name="Felipe M.S."/>
            <person name="Goldman G.H."/>
            <person name="Haas B.J."/>
            <person name="McEwen J.G."/>
            <person name="Nino-Vega G."/>
            <person name="Puccia R."/>
            <person name="San-Blas G."/>
            <person name="Soares C.M."/>
            <person name="Birren B.W."/>
            <person name="Cuomo C.A."/>
        </authorList>
    </citation>
    <scope>NUCLEOTIDE SEQUENCE [LARGE SCALE GENOMIC DNA]</scope>
    <source>
        <strain evidence="3">ATCC MYA-826 / Pb01</strain>
    </source>
</reference>
<dbReference type="HOGENOM" id="CLU_1454840_0_0_1"/>
<gene>
    <name evidence="2" type="ORF">PAAG_04741</name>
</gene>
<organism evidence="2 3">
    <name type="scientific">Paracoccidioides lutzii (strain ATCC MYA-826 / Pb01)</name>
    <name type="common">Paracoccidioides brasiliensis</name>
    <dbReference type="NCBI Taxonomy" id="502779"/>
    <lineage>
        <taxon>Eukaryota</taxon>
        <taxon>Fungi</taxon>
        <taxon>Dikarya</taxon>
        <taxon>Ascomycota</taxon>
        <taxon>Pezizomycotina</taxon>
        <taxon>Eurotiomycetes</taxon>
        <taxon>Eurotiomycetidae</taxon>
        <taxon>Onygenales</taxon>
        <taxon>Ajellomycetaceae</taxon>
        <taxon>Paracoccidioides</taxon>
    </lineage>
</organism>
<feature type="compositionally biased region" description="Low complexity" evidence="1">
    <location>
        <begin position="119"/>
        <end position="128"/>
    </location>
</feature>
<dbReference type="AlphaFoldDB" id="C1H2B2"/>
<keyword evidence="3" id="KW-1185">Reference proteome</keyword>
<dbReference type="RefSeq" id="XP_015699584.1">
    <property type="nucleotide sequence ID" value="XM_015845358.1"/>
</dbReference>
<feature type="compositionally biased region" description="Basic residues" evidence="1">
    <location>
        <begin position="146"/>
        <end position="159"/>
    </location>
</feature>
<dbReference type="EMBL" id="KN294003">
    <property type="protein sequence ID" value="EEH33692.2"/>
    <property type="molecule type" value="Genomic_DNA"/>
</dbReference>
<dbReference type="Proteomes" id="UP000002059">
    <property type="component" value="Partially assembled WGS sequence"/>
</dbReference>
<dbReference type="eggNOG" id="ENOG502T3Q1">
    <property type="taxonomic scope" value="Eukaryota"/>
</dbReference>
<name>C1H2B2_PARBA</name>
<accession>C1H2B2</accession>
<feature type="region of interest" description="Disordered" evidence="1">
    <location>
        <begin position="109"/>
        <end position="163"/>
    </location>
</feature>
<dbReference type="KEGG" id="pbl:PAAG_04741"/>
<evidence type="ECO:0000313" key="2">
    <source>
        <dbReference type="EMBL" id="EEH33692.2"/>
    </source>
</evidence>
<evidence type="ECO:0000313" key="3">
    <source>
        <dbReference type="Proteomes" id="UP000002059"/>
    </source>
</evidence>
<protein>
    <submittedName>
        <fullName evidence="2">Uncharacterized protein</fullName>
    </submittedName>
</protein>
<dbReference type="VEuPathDB" id="FungiDB:PAAG_04741"/>
<dbReference type="GeneID" id="9096476"/>
<sequence length="186" mass="21275">MCRWSTVIYSCRHRSVPVRVEDESCECSAQCPYNDTASDFPVSYQCCFCNPWNGPSTDATATKPAPTRRRRRIPTGKRTIRRGTSSIHRIKEKRPGTIACDRSDYTMTIMRENSRKNTTKTATSPNTTDGNGNCGGSKENDPARRGGGRRRRRCRRRSRKTELGSFRRRRNRFYWLTGALKEGVAI</sequence>
<dbReference type="OrthoDB" id="4207217at2759"/>